<dbReference type="PANTHER" id="PTHR23402:SF1">
    <property type="entry name" value="PYROGLUTAMYL-PEPTIDASE I"/>
    <property type="match status" value="1"/>
</dbReference>
<name>A0A858RAU9_9PROT</name>
<dbReference type="PRINTS" id="PR00706">
    <property type="entry name" value="PYROGLUPTASE"/>
</dbReference>
<dbReference type="PIRSF" id="PIRSF015592">
    <property type="entry name" value="Prld-crbxl_pptds"/>
    <property type="match status" value="1"/>
</dbReference>
<dbReference type="Pfam" id="PF01470">
    <property type="entry name" value="Peptidase_C15"/>
    <property type="match status" value="1"/>
</dbReference>
<dbReference type="InterPro" id="IPR036440">
    <property type="entry name" value="Peptidase_C15-like_sf"/>
</dbReference>
<dbReference type="AlphaFoldDB" id="A0A858RAU9"/>
<dbReference type="PANTHER" id="PTHR23402">
    <property type="entry name" value="PROTEASE FAMILY C15 PYROGLUTAMYL-PEPTIDASE I-RELATED"/>
    <property type="match status" value="1"/>
</dbReference>
<evidence type="ECO:0000256" key="8">
    <source>
        <dbReference type="ARBA" id="ARBA00031559"/>
    </source>
</evidence>
<evidence type="ECO:0000256" key="7">
    <source>
        <dbReference type="ARBA" id="ARBA00030836"/>
    </source>
</evidence>
<proteinExistence type="inferred from homology"/>
<dbReference type="SUPFAM" id="SSF53182">
    <property type="entry name" value="Pyrrolidone carboxyl peptidase (pyroglutamate aminopeptidase)"/>
    <property type="match status" value="1"/>
</dbReference>
<evidence type="ECO:0000256" key="4">
    <source>
        <dbReference type="ARBA" id="ARBA00022670"/>
    </source>
</evidence>
<dbReference type="GO" id="GO:0005829">
    <property type="term" value="C:cytosol"/>
    <property type="evidence" value="ECO:0007669"/>
    <property type="project" value="InterPro"/>
</dbReference>
<evidence type="ECO:0000256" key="3">
    <source>
        <dbReference type="ARBA" id="ARBA00022490"/>
    </source>
</evidence>
<comment type="similarity">
    <text evidence="1">Belongs to the peptidase C15 family.</text>
</comment>
<keyword evidence="5" id="KW-0378">Hydrolase</keyword>
<dbReference type="GO" id="GO:0016920">
    <property type="term" value="F:pyroglutamyl-peptidase activity"/>
    <property type="evidence" value="ECO:0007669"/>
    <property type="project" value="InterPro"/>
</dbReference>
<protein>
    <recommendedName>
        <fullName evidence="2">Pyrrolidone-carboxylate peptidase</fullName>
    </recommendedName>
    <alternativeName>
        <fullName evidence="7">5-oxoprolyl-peptidase</fullName>
    </alternativeName>
    <alternativeName>
        <fullName evidence="8">Pyroglutamyl-peptidase I</fullName>
    </alternativeName>
</protein>
<organism evidence="9 10">
    <name type="scientific">Aerophototrophica crusticola</name>
    <dbReference type="NCBI Taxonomy" id="1709002"/>
    <lineage>
        <taxon>Bacteria</taxon>
        <taxon>Pseudomonadati</taxon>
        <taxon>Pseudomonadota</taxon>
        <taxon>Alphaproteobacteria</taxon>
        <taxon>Rhodospirillales</taxon>
        <taxon>Rhodospirillaceae</taxon>
        <taxon>Aerophototrophica</taxon>
    </lineage>
</organism>
<keyword evidence="6" id="KW-0788">Thiol protease</keyword>
<dbReference type="InterPro" id="IPR000816">
    <property type="entry name" value="Peptidase_C15"/>
</dbReference>
<dbReference type="KEGG" id="acru:HHL28_16625"/>
<evidence type="ECO:0000256" key="2">
    <source>
        <dbReference type="ARBA" id="ARBA00019191"/>
    </source>
</evidence>
<gene>
    <name evidence="9" type="ORF">HHL28_16625</name>
</gene>
<dbReference type="Proteomes" id="UP000501891">
    <property type="component" value="Chromosome"/>
</dbReference>
<reference evidence="9" key="1">
    <citation type="submission" date="2020-04" db="EMBL/GenBank/DDBJ databases">
        <title>A desert anoxygenic phototrophic bacterium fixes CO2 using RubisCO under aerobic conditions.</title>
        <authorList>
            <person name="Tang K."/>
        </authorList>
    </citation>
    <scope>NUCLEOTIDE SEQUENCE [LARGE SCALE GENOMIC DNA]</scope>
    <source>
        <strain evidence="9">MIMtkB3</strain>
    </source>
</reference>
<evidence type="ECO:0000256" key="6">
    <source>
        <dbReference type="ARBA" id="ARBA00022807"/>
    </source>
</evidence>
<sequence>MPLILVTGFEPFLGHARNPSALIAEGLDGTEVAGARVTGLRLPVTYAGAAPRLLDALERLQPDALLMFGLAYETDAIRPERLALNLDDAAAADNDGVARRNRPIDPDGPMGYWSTLPLDAIADRLEAEGYAVKPSRDAGGYICNHLFFQARHWLERKGHPVPAGFIHVPPLPDGIKPEDAGRRTGMGLDRQLAAARVIVGWCRKGWRSAEGPKALVGASVFWGVPEDTDGHG</sequence>
<evidence type="ECO:0000256" key="1">
    <source>
        <dbReference type="ARBA" id="ARBA00006641"/>
    </source>
</evidence>
<dbReference type="EMBL" id="CP051775">
    <property type="protein sequence ID" value="QJE74471.1"/>
    <property type="molecule type" value="Genomic_DNA"/>
</dbReference>
<keyword evidence="3" id="KW-0963">Cytoplasm</keyword>
<evidence type="ECO:0000313" key="9">
    <source>
        <dbReference type="EMBL" id="QJE74471.1"/>
    </source>
</evidence>
<keyword evidence="4" id="KW-0645">Protease</keyword>
<dbReference type="Gene3D" id="3.40.630.20">
    <property type="entry name" value="Peptidase C15, pyroglutamyl peptidase I-like"/>
    <property type="match status" value="1"/>
</dbReference>
<keyword evidence="10" id="KW-1185">Reference proteome</keyword>
<evidence type="ECO:0000313" key="10">
    <source>
        <dbReference type="Proteomes" id="UP000501891"/>
    </source>
</evidence>
<dbReference type="InterPro" id="IPR016125">
    <property type="entry name" value="Peptidase_C15-like"/>
</dbReference>
<dbReference type="CDD" id="cd00501">
    <property type="entry name" value="Peptidase_C15"/>
    <property type="match status" value="1"/>
</dbReference>
<evidence type="ECO:0000256" key="5">
    <source>
        <dbReference type="ARBA" id="ARBA00022801"/>
    </source>
</evidence>
<accession>A0A858RAU9</accession>
<dbReference type="GO" id="GO:0006508">
    <property type="term" value="P:proteolysis"/>
    <property type="evidence" value="ECO:0007669"/>
    <property type="project" value="UniProtKB-KW"/>
</dbReference>